<proteinExistence type="predicted"/>
<evidence type="ECO:0000313" key="1">
    <source>
        <dbReference type="EMBL" id="SDH50120.1"/>
    </source>
</evidence>
<protein>
    <submittedName>
        <fullName evidence="1">Uncharacterized protein</fullName>
    </submittedName>
</protein>
<dbReference type="Proteomes" id="UP000198656">
    <property type="component" value="Unassembled WGS sequence"/>
</dbReference>
<gene>
    <name evidence="1" type="ORF">SAMN05443529_11453</name>
</gene>
<evidence type="ECO:0000313" key="2">
    <source>
        <dbReference type="Proteomes" id="UP000198656"/>
    </source>
</evidence>
<name>A0A1G8CYX0_9FIRM</name>
<reference evidence="2" key="1">
    <citation type="submission" date="2016-10" db="EMBL/GenBank/DDBJ databases">
        <authorList>
            <person name="Varghese N."/>
            <person name="Submissions S."/>
        </authorList>
    </citation>
    <scope>NUCLEOTIDE SEQUENCE [LARGE SCALE GENOMIC DNA]</scope>
    <source>
        <strain evidence="2">DSM 8344</strain>
    </source>
</reference>
<dbReference type="STRING" id="1121419.SAMN05443529_11453"/>
<accession>A0A1G8CYX0</accession>
<dbReference type="AlphaFoldDB" id="A0A1G8CYX0"/>
<dbReference type="EMBL" id="FNCP01000014">
    <property type="protein sequence ID" value="SDH50120.1"/>
    <property type="molecule type" value="Genomic_DNA"/>
</dbReference>
<keyword evidence="2" id="KW-1185">Reference proteome</keyword>
<sequence>MDTKYYTTWEEYLAEHSELEGKPEQAIAPKIVKYEDAMFTFIMDLLL</sequence>
<organism evidence="1 2">
    <name type="scientific">Desulfosporosinus hippei DSM 8344</name>
    <dbReference type="NCBI Taxonomy" id="1121419"/>
    <lineage>
        <taxon>Bacteria</taxon>
        <taxon>Bacillati</taxon>
        <taxon>Bacillota</taxon>
        <taxon>Clostridia</taxon>
        <taxon>Eubacteriales</taxon>
        <taxon>Desulfitobacteriaceae</taxon>
        <taxon>Desulfosporosinus</taxon>
    </lineage>
</organism>
<dbReference type="RefSeq" id="WP_176786164.1">
    <property type="nucleotide sequence ID" value="NZ_FNCP01000014.1"/>
</dbReference>